<evidence type="ECO:0000256" key="5">
    <source>
        <dbReference type="ARBA" id="ARBA00022927"/>
    </source>
</evidence>
<comment type="caution">
    <text evidence="9">Lacks conserved residue(s) required for the propagation of feature annotation.</text>
</comment>
<dbReference type="Pfam" id="PF22599">
    <property type="entry name" value="SecDF_P1_head"/>
    <property type="match status" value="1"/>
</dbReference>
<comment type="function">
    <text evidence="9">Part of the Sec protein translocase complex. Interacts with the SecYEG preprotein conducting channel. SecDF uses the proton motive force (PMF) to complete protein translocation after the ATP-dependent function of SecA.</text>
</comment>
<dbReference type="AlphaFoldDB" id="A0A1F7YR67"/>
<feature type="transmembrane region" description="Helical" evidence="9">
    <location>
        <begin position="306"/>
        <end position="326"/>
    </location>
</feature>
<feature type="domain" description="SecDF P1 head subdomain" evidence="12">
    <location>
        <begin position="163"/>
        <end position="260"/>
    </location>
</feature>
<dbReference type="EMBL" id="MGGM01000019">
    <property type="protein sequence ID" value="OGM29098.1"/>
    <property type="molecule type" value="Genomic_DNA"/>
</dbReference>
<dbReference type="InterPro" id="IPR048634">
    <property type="entry name" value="SecD_SecF_C"/>
</dbReference>
<evidence type="ECO:0000256" key="4">
    <source>
        <dbReference type="ARBA" id="ARBA00022692"/>
    </source>
</evidence>
<dbReference type="InterPro" id="IPR022813">
    <property type="entry name" value="SecD/SecF_arch_bac"/>
</dbReference>
<dbReference type="NCBIfam" id="TIGR00916">
    <property type="entry name" value="2A0604s01"/>
    <property type="match status" value="1"/>
</dbReference>
<evidence type="ECO:0000256" key="9">
    <source>
        <dbReference type="HAMAP-Rule" id="MF_01463"/>
    </source>
</evidence>
<evidence type="ECO:0000259" key="11">
    <source>
        <dbReference type="Pfam" id="PF21760"/>
    </source>
</evidence>
<accession>A0A1F7YR67</accession>
<feature type="transmembrane region" description="Helical" evidence="9">
    <location>
        <begin position="386"/>
        <end position="404"/>
    </location>
</feature>
<feature type="transmembrane region" description="Helical" evidence="9">
    <location>
        <begin position="410"/>
        <end position="431"/>
    </location>
</feature>
<dbReference type="PANTHER" id="PTHR30081">
    <property type="entry name" value="PROTEIN-EXPORT MEMBRANE PROTEIN SEC"/>
    <property type="match status" value="1"/>
</dbReference>
<dbReference type="GO" id="GO:0043952">
    <property type="term" value="P:protein transport by the Sec complex"/>
    <property type="evidence" value="ECO:0007669"/>
    <property type="project" value="UniProtKB-UniRule"/>
</dbReference>
<evidence type="ECO:0000256" key="2">
    <source>
        <dbReference type="ARBA" id="ARBA00022448"/>
    </source>
</evidence>
<dbReference type="Pfam" id="PF21760">
    <property type="entry name" value="SecD_1st"/>
    <property type="match status" value="1"/>
</dbReference>
<protein>
    <recommendedName>
        <fullName evidence="9">Protein translocase subunit SecD</fullName>
    </recommendedName>
</protein>
<dbReference type="STRING" id="1802500.A2801_03380"/>
<evidence type="ECO:0000313" key="13">
    <source>
        <dbReference type="EMBL" id="OGM29098.1"/>
    </source>
</evidence>
<feature type="transmembrane region" description="Helical" evidence="9">
    <location>
        <begin position="283"/>
        <end position="301"/>
    </location>
</feature>
<evidence type="ECO:0000256" key="7">
    <source>
        <dbReference type="ARBA" id="ARBA00023010"/>
    </source>
</evidence>
<keyword evidence="3 9" id="KW-1003">Cell membrane</keyword>
<evidence type="ECO:0000259" key="12">
    <source>
        <dbReference type="Pfam" id="PF22599"/>
    </source>
</evidence>
<dbReference type="InterPro" id="IPR048631">
    <property type="entry name" value="SecD_1st"/>
</dbReference>
<sequence>MQVPSRKRLFIILVLSFLAFFIILPRELSLNIDTPISIHQTLVKPGIHISFGNVEIHRDLDIKLGLDLRGGSHLAFEAQTEDLSEPERETALTSLIEVISQRVNLYGVSEPSITLATFEGVDRVIVDLPGVSDTKEAIDLIGKTAQLVFAEVDTENESLIPTDLTGADIKQAQVGFDNVSAEPIVSIEFTDEGAAKFEAVTERNVGKNVAIVLDDQVISAPIVNEKIIGGKAQISGLGGEDALDQAQLLAVQINAGALPVSINLVQESVIGPTLGETSIQQSVRAGVIGLIAVMIIMVVFYRKLGLVASLALLLFGLYTLAIYKLVPVVLTLPGIAGFLLSVGMAVDSNILIFERFREERAKGASITFSLETAFGRAWDSIRDANIATLTAAFILANPFGWAFLHTSGPVRGFAITLAIGVGISLFTGVYVSRNLLRYFIRDKEENI</sequence>
<dbReference type="Gene3D" id="3.30.1360.200">
    <property type="match status" value="1"/>
</dbReference>
<reference evidence="13 14" key="1">
    <citation type="journal article" date="2016" name="Nat. Commun.">
        <title>Thousands of microbial genomes shed light on interconnected biogeochemical processes in an aquifer system.</title>
        <authorList>
            <person name="Anantharaman K."/>
            <person name="Brown C.T."/>
            <person name="Hug L.A."/>
            <person name="Sharon I."/>
            <person name="Castelle C.J."/>
            <person name="Probst A.J."/>
            <person name="Thomas B.C."/>
            <person name="Singh A."/>
            <person name="Wilkins M.J."/>
            <person name="Karaoz U."/>
            <person name="Brodie E.L."/>
            <person name="Williams K.H."/>
            <person name="Hubbard S.S."/>
            <person name="Banfield J.F."/>
        </authorList>
    </citation>
    <scope>NUCLEOTIDE SEQUENCE [LARGE SCALE GENOMIC DNA]</scope>
</reference>
<proteinExistence type="inferred from homology"/>
<dbReference type="InterPro" id="IPR055344">
    <property type="entry name" value="SecD_SecF_C_bact"/>
</dbReference>
<evidence type="ECO:0000256" key="6">
    <source>
        <dbReference type="ARBA" id="ARBA00022989"/>
    </source>
</evidence>
<keyword evidence="8 9" id="KW-0472">Membrane</keyword>
<keyword evidence="6 9" id="KW-1133">Transmembrane helix</keyword>
<dbReference type="InterPro" id="IPR054384">
    <property type="entry name" value="SecDF_P1_head"/>
</dbReference>
<dbReference type="Pfam" id="PF02355">
    <property type="entry name" value="SecD_SecF_C"/>
    <property type="match status" value="1"/>
</dbReference>
<dbReference type="PANTHER" id="PTHR30081:SF1">
    <property type="entry name" value="PROTEIN TRANSLOCASE SUBUNIT SECD"/>
    <property type="match status" value="1"/>
</dbReference>
<comment type="subunit">
    <text evidence="9">Forms a complex with SecF. Part of the essential Sec protein translocation apparatus which comprises SecA, SecYEG and auxiliary proteins SecDF. Other proteins may also be involved.</text>
</comment>
<feature type="transmembrane region" description="Helical" evidence="9">
    <location>
        <begin position="332"/>
        <end position="353"/>
    </location>
</feature>
<keyword evidence="5 9" id="KW-0653">Protein transport</keyword>
<evidence type="ECO:0000256" key="3">
    <source>
        <dbReference type="ARBA" id="ARBA00022475"/>
    </source>
</evidence>
<evidence type="ECO:0000313" key="14">
    <source>
        <dbReference type="Proteomes" id="UP000177263"/>
    </source>
</evidence>
<dbReference type="InterPro" id="IPR005791">
    <property type="entry name" value="SecD"/>
</dbReference>
<feature type="domain" description="Protein translocase subunit SecDF P1" evidence="11">
    <location>
        <begin position="94"/>
        <end position="153"/>
    </location>
</feature>
<name>A0A1F7YR67_9BACT</name>
<dbReference type="InterPro" id="IPR001036">
    <property type="entry name" value="Acrflvin-R"/>
</dbReference>
<comment type="caution">
    <text evidence="13">The sequence shown here is derived from an EMBL/GenBank/DDBJ whole genome shotgun (WGS) entry which is preliminary data.</text>
</comment>
<dbReference type="Gene3D" id="3.30.70.3400">
    <property type="match status" value="1"/>
</dbReference>
<dbReference type="GO" id="GO:0065002">
    <property type="term" value="P:intracellular protein transmembrane transport"/>
    <property type="evidence" value="ECO:0007669"/>
    <property type="project" value="UniProtKB-UniRule"/>
</dbReference>
<dbReference type="Proteomes" id="UP000177263">
    <property type="component" value="Unassembled WGS sequence"/>
</dbReference>
<gene>
    <name evidence="9" type="primary">secD</name>
    <name evidence="13" type="ORF">A2801_03380</name>
</gene>
<feature type="domain" description="Protein export membrane protein SecD/SecF C-terminal" evidence="10">
    <location>
        <begin position="261"/>
        <end position="440"/>
    </location>
</feature>
<evidence type="ECO:0000256" key="1">
    <source>
        <dbReference type="ARBA" id="ARBA00004651"/>
    </source>
</evidence>
<dbReference type="PRINTS" id="PR00702">
    <property type="entry name" value="ACRIFLAVINRP"/>
</dbReference>
<keyword evidence="2 9" id="KW-0813">Transport</keyword>
<comment type="subcellular location">
    <subcellularLocation>
        <location evidence="1 9">Cell membrane</location>
        <topology evidence="1 9">Multi-pass membrane protein</topology>
    </subcellularLocation>
</comment>
<dbReference type="GO" id="GO:0006605">
    <property type="term" value="P:protein targeting"/>
    <property type="evidence" value="ECO:0007669"/>
    <property type="project" value="UniProtKB-UniRule"/>
</dbReference>
<dbReference type="GO" id="GO:0005886">
    <property type="term" value="C:plasma membrane"/>
    <property type="evidence" value="ECO:0007669"/>
    <property type="project" value="UniProtKB-SubCell"/>
</dbReference>
<dbReference type="GO" id="GO:0015450">
    <property type="term" value="F:protein-transporting ATPase activity"/>
    <property type="evidence" value="ECO:0007669"/>
    <property type="project" value="InterPro"/>
</dbReference>
<evidence type="ECO:0000256" key="8">
    <source>
        <dbReference type="ARBA" id="ARBA00023136"/>
    </source>
</evidence>
<dbReference type="HAMAP" id="MF_01463_B">
    <property type="entry name" value="SecD_B"/>
    <property type="match status" value="1"/>
</dbReference>
<evidence type="ECO:0000259" key="10">
    <source>
        <dbReference type="Pfam" id="PF02355"/>
    </source>
</evidence>
<comment type="similarity">
    <text evidence="9">Belongs to the SecD/SecF family. SecD subfamily.</text>
</comment>
<dbReference type="SUPFAM" id="SSF82866">
    <property type="entry name" value="Multidrug efflux transporter AcrB transmembrane domain"/>
    <property type="match status" value="1"/>
</dbReference>
<keyword evidence="4 9" id="KW-0812">Transmembrane</keyword>
<dbReference type="NCBIfam" id="TIGR01129">
    <property type="entry name" value="secD"/>
    <property type="match status" value="1"/>
</dbReference>
<organism evidence="13 14">
    <name type="scientific">Candidatus Woesebacteria bacterium RIFCSPHIGHO2_01_FULL_41_10</name>
    <dbReference type="NCBI Taxonomy" id="1802500"/>
    <lineage>
        <taxon>Bacteria</taxon>
        <taxon>Candidatus Woeseibacteriota</taxon>
    </lineage>
</organism>
<keyword evidence="7 9" id="KW-0811">Translocation</keyword>